<accession>A0A0P1IVH4</accession>
<feature type="domain" description="HTH lacI-type" evidence="4">
    <location>
        <begin position="5"/>
        <end position="59"/>
    </location>
</feature>
<dbReference type="CDD" id="cd01392">
    <property type="entry name" value="HTH_LacI"/>
    <property type="match status" value="1"/>
</dbReference>
<dbReference type="RefSeq" id="WP_058316395.1">
    <property type="nucleotide sequence ID" value="NZ_CYUE01000023.1"/>
</dbReference>
<dbReference type="Pfam" id="PF13377">
    <property type="entry name" value="Peripla_BP_3"/>
    <property type="match status" value="1"/>
</dbReference>
<dbReference type="InterPro" id="IPR046335">
    <property type="entry name" value="LacI/GalR-like_sensor"/>
</dbReference>
<dbReference type="PANTHER" id="PTHR30146">
    <property type="entry name" value="LACI-RELATED TRANSCRIPTIONAL REPRESSOR"/>
    <property type="match status" value="1"/>
</dbReference>
<dbReference type="Proteomes" id="UP000051184">
    <property type="component" value="Unassembled WGS sequence"/>
</dbReference>
<name>A0A0P1IVH4_9RHOB</name>
<keyword evidence="1" id="KW-0805">Transcription regulation</keyword>
<dbReference type="SMART" id="SM00354">
    <property type="entry name" value="HTH_LACI"/>
    <property type="match status" value="1"/>
</dbReference>
<dbReference type="Pfam" id="PF00356">
    <property type="entry name" value="LacI"/>
    <property type="match status" value="1"/>
</dbReference>
<dbReference type="InterPro" id="IPR028082">
    <property type="entry name" value="Peripla_BP_I"/>
</dbReference>
<dbReference type="InterPro" id="IPR000843">
    <property type="entry name" value="HTH_LacI"/>
</dbReference>
<dbReference type="PROSITE" id="PS50932">
    <property type="entry name" value="HTH_LACI_2"/>
    <property type="match status" value="1"/>
</dbReference>
<dbReference type="OrthoDB" id="60111at2"/>
<gene>
    <name evidence="5" type="primary">purR_2</name>
    <name evidence="5" type="ORF">TA5114_03310</name>
</gene>
<dbReference type="SUPFAM" id="SSF53822">
    <property type="entry name" value="Periplasmic binding protein-like I"/>
    <property type="match status" value="1"/>
</dbReference>
<keyword evidence="3" id="KW-0804">Transcription</keyword>
<dbReference type="AlphaFoldDB" id="A0A0P1IVH4"/>
<proteinExistence type="predicted"/>
<dbReference type="Gene3D" id="3.40.50.2300">
    <property type="match status" value="2"/>
</dbReference>
<dbReference type="InterPro" id="IPR010982">
    <property type="entry name" value="Lambda_DNA-bd_dom_sf"/>
</dbReference>
<keyword evidence="6" id="KW-1185">Reference proteome</keyword>
<evidence type="ECO:0000256" key="2">
    <source>
        <dbReference type="ARBA" id="ARBA00023125"/>
    </source>
</evidence>
<evidence type="ECO:0000313" key="6">
    <source>
        <dbReference type="Proteomes" id="UP000051184"/>
    </source>
</evidence>
<sequence length="348" mass="38321">MAKSPRIQDISELANVAPSTVSHVLNGTASISDEVSERILAAARETGYLAKRRRKAAVALLPTVLLAASEANFPKSDRNYVSWTMLNAFRQECRNRSIRLIPQIDPGDKIIPENLVNAIERHKPQGVAIMQDDNYELIDAVHDLDPSIVILSGQDPSMRVDTVSPGNRFAAQMATDYLFRLGHRRIAHVTYGTRLIGQHRKMGFLEAYRESAHRMPPGAIIDVETFRPEVVTRNMLNWLSAQPRPLPFTAFFCAADNVAIGVMAALAEAGIKVPEDVSVLGFDNVESGKRQNPPLSTIHVPMEEIGHVALNLLEEARTLPKNERSARRVELGCRVVVRGTTAGPARSG</sequence>
<organism evidence="5 6">
    <name type="scientific">Cognatishimia activa</name>
    <dbReference type="NCBI Taxonomy" id="1715691"/>
    <lineage>
        <taxon>Bacteria</taxon>
        <taxon>Pseudomonadati</taxon>
        <taxon>Pseudomonadota</taxon>
        <taxon>Alphaproteobacteria</taxon>
        <taxon>Rhodobacterales</taxon>
        <taxon>Paracoccaceae</taxon>
        <taxon>Cognatishimia</taxon>
    </lineage>
</organism>
<protein>
    <submittedName>
        <fullName evidence="5">Purine nucleotide synthesis repressor</fullName>
    </submittedName>
</protein>
<dbReference type="GO" id="GO:0003700">
    <property type="term" value="F:DNA-binding transcription factor activity"/>
    <property type="evidence" value="ECO:0007669"/>
    <property type="project" value="TreeGrafter"/>
</dbReference>
<evidence type="ECO:0000256" key="3">
    <source>
        <dbReference type="ARBA" id="ARBA00023163"/>
    </source>
</evidence>
<dbReference type="SUPFAM" id="SSF47413">
    <property type="entry name" value="lambda repressor-like DNA-binding domains"/>
    <property type="match status" value="1"/>
</dbReference>
<dbReference type="PANTHER" id="PTHR30146:SF155">
    <property type="entry name" value="ALANINE RACEMASE"/>
    <property type="match status" value="1"/>
</dbReference>
<keyword evidence="2" id="KW-0238">DNA-binding</keyword>
<dbReference type="GO" id="GO:0000976">
    <property type="term" value="F:transcription cis-regulatory region binding"/>
    <property type="evidence" value="ECO:0007669"/>
    <property type="project" value="TreeGrafter"/>
</dbReference>
<evidence type="ECO:0000313" key="5">
    <source>
        <dbReference type="EMBL" id="CUK27482.1"/>
    </source>
</evidence>
<reference evidence="6" key="1">
    <citation type="submission" date="2015-09" db="EMBL/GenBank/DDBJ databases">
        <authorList>
            <person name="Rodrigo-Torres Lidia"/>
            <person name="Arahal R.David."/>
        </authorList>
    </citation>
    <scope>NUCLEOTIDE SEQUENCE [LARGE SCALE GENOMIC DNA]</scope>
    <source>
        <strain evidence="6">CECT 5114</strain>
    </source>
</reference>
<evidence type="ECO:0000259" key="4">
    <source>
        <dbReference type="PROSITE" id="PS50932"/>
    </source>
</evidence>
<dbReference type="Gene3D" id="1.10.260.40">
    <property type="entry name" value="lambda repressor-like DNA-binding domains"/>
    <property type="match status" value="1"/>
</dbReference>
<dbReference type="EMBL" id="CYUE01000023">
    <property type="protein sequence ID" value="CUK27482.1"/>
    <property type="molecule type" value="Genomic_DNA"/>
</dbReference>
<dbReference type="CDD" id="cd06267">
    <property type="entry name" value="PBP1_LacI_sugar_binding-like"/>
    <property type="match status" value="1"/>
</dbReference>
<evidence type="ECO:0000256" key="1">
    <source>
        <dbReference type="ARBA" id="ARBA00023015"/>
    </source>
</evidence>